<dbReference type="EMBL" id="KB101169">
    <property type="protein sequence ID" value="ELK36813.1"/>
    <property type="molecule type" value="Genomic_DNA"/>
</dbReference>
<dbReference type="AlphaFoldDB" id="L5MGF2"/>
<sequence length="100" mass="10704">MHLDVESVFHHPPLRDAAAPSLLERGLEGRGCKDAAASRDRLPPRGSRFLRFLASAAAFPGAHEAVCTLPGRQRFLVEQDVRFSGPELVGFLAATGEGAP</sequence>
<evidence type="ECO:0000313" key="1">
    <source>
        <dbReference type="EMBL" id="ELK36813.1"/>
    </source>
</evidence>
<organism evidence="1 2">
    <name type="scientific">Myotis davidii</name>
    <name type="common">David's myotis</name>
    <dbReference type="NCBI Taxonomy" id="225400"/>
    <lineage>
        <taxon>Eukaryota</taxon>
        <taxon>Metazoa</taxon>
        <taxon>Chordata</taxon>
        <taxon>Craniata</taxon>
        <taxon>Vertebrata</taxon>
        <taxon>Euteleostomi</taxon>
        <taxon>Mammalia</taxon>
        <taxon>Eutheria</taxon>
        <taxon>Laurasiatheria</taxon>
        <taxon>Chiroptera</taxon>
        <taxon>Yangochiroptera</taxon>
        <taxon>Vespertilionidae</taxon>
        <taxon>Myotis</taxon>
    </lineage>
</organism>
<protein>
    <submittedName>
        <fullName evidence="1">Uncharacterized protein</fullName>
    </submittedName>
</protein>
<keyword evidence="2" id="KW-1185">Reference proteome</keyword>
<reference evidence="2" key="1">
    <citation type="journal article" date="2013" name="Science">
        <title>Comparative analysis of bat genomes provides insight into the evolution of flight and immunity.</title>
        <authorList>
            <person name="Zhang G."/>
            <person name="Cowled C."/>
            <person name="Shi Z."/>
            <person name="Huang Z."/>
            <person name="Bishop-Lilly K.A."/>
            <person name="Fang X."/>
            <person name="Wynne J.W."/>
            <person name="Xiong Z."/>
            <person name="Baker M.L."/>
            <person name="Zhao W."/>
            <person name="Tachedjian M."/>
            <person name="Zhu Y."/>
            <person name="Zhou P."/>
            <person name="Jiang X."/>
            <person name="Ng J."/>
            <person name="Yang L."/>
            <person name="Wu L."/>
            <person name="Xiao J."/>
            <person name="Feng Y."/>
            <person name="Chen Y."/>
            <person name="Sun X."/>
            <person name="Zhang Y."/>
            <person name="Marsh G.A."/>
            <person name="Crameri G."/>
            <person name="Broder C.C."/>
            <person name="Frey K.G."/>
            <person name="Wang L.F."/>
            <person name="Wang J."/>
        </authorList>
    </citation>
    <scope>NUCLEOTIDE SEQUENCE [LARGE SCALE GENOMIC DNA]</scope>
</reference>
<name>L5MGF2_MYODS</name>
<gene>
    <name evidence="1" type="ORF">MDA_GLEAN10021306</name>
</gene>
<evidence type="ECO:0000313" key="2">
    <source>
        <dbReference type="Proteomes" id="UP000010556"/>
    </source>
</evidence>
<dbReference type="Proteomes" id="UP000010556">
    <property type="component" value="Unassembled WGS sequence"/>
</dbReference>
<proteinExistence type="predicted"/>
<accession>L5MGF2</accession>